<reference evidence="2 3" key="1">
    <citation type="submission" date="2023-02" db="EMBL/GenBank/DDBJ databases">
        <title>LHISI_Scaffold_Assembly.</title>
        <authorList>
            <person name="Stuart O.P."/>
            <person name="Cleave R."/>
            <person name="Magrath M.J.L."/>
            <person name="Mikheyev A.S."/>
        </authorList>
    </citation>
    <scope>NUCLEOTIDE SEQUENCE [LARGE SCALE GENOMIC DNA]</scope>
    <source>
        <strain evidence="2">Daus_M_001</strain>
        <tissue evidence="2">Leg muscle</tissue>
    </source>
</reference>
<protein>
    <submittedName>
        <fullName evidence="2">Uncharacterized protein</fullName>
    </submittedName>
</protein>
<keyword evidence="3" id="KW-1185">Reference proteome</keyword>
<proteinExistence type="predicted"/>
<gene>
    <name evidence="2" type="ORF">PR048_008609</name>
</gene>
<evidence type="ECO:0000256" key="1">
    <source>
        <dbReference type="SAM" id="MobiDB-lite"/>
    </source>
</evidence>
<dbReference type="EMBL" id="JARBHB010000003">
    <property type="protein sequence ID" value="KAJ8889115.1"/>
    <property type="molecule type" value="Genomic_DNA"/>
</dbReference>
<accession>A0ABQ9HXP1</accession>
<name>A0ABQ9HXP1_9NEOP</name>
<feature type="region of interest" description="Disordered" evidence="1">
    <location>
        <begin position="695"/>
        <end position="719"/>
    </location>
</feature>
<evidence type="ECO:0000313" key="2">
    <source>
        <dbReference type="EMBL" id="KAJ8889115.1"/>
    </source>
</evidence>
<feature type="region of interest" description="Disordered" evidence="1">
    <location>
        <begin position="249"/>
        <end position="274"/>
    </location>
</feature>
<feature type="compositionally biased region" description="Basic and acidic residues" evidence="1">
    <location>
        <begin position="1"/>
        <end position="21"/>
    </location>
</feature>
<feature type="region of interest" description="Disordered" evidence="1">
    <location>
        <begin position="1"/>
        <end position="35"/>
    </location>
</feature>
<organism evidence="2 3">
    <name type="scientific">Dryococelus australis</name>
    <dbReference type="NCBI Taxonomy" id="614101"/>
    <lineage>
        <taxon>Eukaryota</taxon>
        <taxon>Metazoa</taxon>
        <taxon>Ecdysozoa</taxon>
        <taxon>Arthropoda</taxon>
        <taxon>Hexapoda</taxon>
        <taxon>Insecta</taxon>
        <taxon>Pterygota</taxon>
        <taxon>Neoptera</taxon>
        <taxon>Polyneoptera</taxon>
        <taxon>Phasmatodea</taxon>
        <taxon>Verophasmatodea</taxon>
        <taxon>Anareolatae</taxon>
        <taxon>Phasmatidae</taxon>
        <taxon>Eurycanthinae</taxon>
        <taxon>Dryococelus</taxon>
    </lineage>
</organism>
<feature type="region of interest" description="Disordered" evidence="1">
    <location>
        <begin position="657"/>
        <end position="676"/>
    </location>
</feature>
<comment type="caution">
    <text evidence="2">The sequence shown here is derived from an EMBL/GenBank/DDBJ whole genome shotgun (WGS) entry which is preliminary data.</text>
</comment>
<evidence type="ECO:0000313" key="3">
    <source>
        <dbReference type="Proteomes" id="UP001159363"/>
    </source>
</evidence>
<sequence length="919" mass="103106">MPHLAAREGQPEAKDEQDSTRTGRTGFDSRLGRSRIFTRGDRAQAMQLVNGFSRGSLPPRLLHSGADPYSSRLTLIGSQDLDVKSRSSLSSGHGNEMKVTKRIRGFSGLNRQIRTITLVWRHNQRASTSESRDVLPENFRPLSELPQVAAGPHRANSTSHLRRIEQDHALFNRVISYDVIVSQWIAQQTSHRRSRPEASVSWVREYSLPPNSSNSVTERRRRLHEERHKETIDLGAALNNEVLRADKGEASDNSEIRFSPMSKNASQHERAVRTKSPFHATTTNWEAWLEPAFIQAHGVKVMVIGFRYGRWVIYTKMVVVYQDGGRLSRWWSSIKMVVAYQDGRSERRRSFSLSTIAHVSHQSCSHVPAHTQISQAVLQRAVAFLSWAALQLSHFDNTTDTLLDFVYIPVDPPNQSHSSLDRCSQSQILLPLVTSVTTRCSSGSSMLEVAQSPNQPTLREIGSETSRGYIVPIISHLTSQNVVLDGRAKQGERRRPVTRINTIAATPCALSTDCTPVQCFARRGDERVDAHVWVALNTPTLLGLRRKNSFNSAATLRAAQISSLAKTSLYDTEGRVLRKIESVAQTRKVAVANGACLAKRWYRLFTVKNSHYQPENEGSDAEQNGGLQKIAVPYVVTPPQYNGLGTQHNVGDTPIFQKRHRNRGPKQPVPIPDPKRIIGVEDFPALGLMLSLAPRTSQGCHPDRSRPSGQAADSIPRRPPLRVVTLVQAETHAGVARETEINEYVSLSEDCEASHAARKEAKSKYRNRIRLERASQKQPSDIRKTPCDGEKRCRERKINIKTSERVDPDTTESRNRIYFCRAVGAGIFSKRRSSDLAFHSLLLRFRRVGTLVSGSSGSCYPRIIGLHCFDHNFDATRVFTQVSENVEKKKRRSYKGYTGTRYKSATAATRRDLDGRAVF</sequence>
<dbReference type="Proteomes" id="UP001159363">
    <property type="component" value="Chromosome 3"/>
</dbReference>